<evidence type="ECO:0000259" key="3">
    <source>
        <dbReference type="Pfam" id="PF13751"/>
    </source>
</evidence>
<protein>
    <submittedName>
        <fullName evidence="4">Uncharacterized protein</fullName>
    </submittedName>
</protein>
<feature type="domain" description="Transposase DDE" evidence="3">
    <location>
        <begin position="355"/>
        <end position="478"/>
    </location>
</feature>
<dbReference type="NCBIfam" id="NF033551">
    <property type="entry name" value="transpos_IS1182"/>
    <property type="match status" value="1"/>
</dbReference>
<dbReference type="InterPro" id="IPR025668">
    <property type="entry name" value="Tnp_DDE_dom"/>
</dbReference>
<dbReference type="EMBL" id="AP019308">
    <property type="protein sequence ID" value="BBH24060.1"/>
    <property type="molecule type" value="Genomic_DNA"/>
</dbReference>
<feature type="domain" description="Transposase DDE" evidence="2">
    <location>
        <begin position="245"/>
        <end position="348"/>
    </location>
</feature>
<feature type="domain" description="Transposase InsH N-terminal" evidence="1">
    <location>
        <begin position="19"/>
        <end position="111"/>
    </location>
</feature>
<dbReference type="Pfam" id="PF13751">
    <property type="entry name" value="DDE_Tnp_1_6"/>
    <property type="match status" value="1"/>
</dbReference>
<accession>A0A3G9IYS8</accession>
<dbReference type="RefSeq" id="WP_125664011.1">
    <property type="nucleotide sequence ID" value="NZ_AP019308.1"/>
</dbReference>
<evidence type="ECO:0000259" key="1">
    <source>
        <dbReference type="Pfam" id="PF05598"/>
    </source>
</evidence>
<name>A0A3G9IYS8_9BACL</name>
<dbReference type="PANTHER" id="PTHR33408:SF2">
    <property type="entry name" value="TRANSPOSASE DDE DOMAIN-CONTAINING PROTEIN"/>
    <property type="match status" value="1"/>
</dbReference>
<evidence type="ECO:0000313" key="5">
    <source>
        <dbReference type="Proteomes" id="UP000275368"/>
    </source>
</evidence>
<evidence type="ECO:0000313" key="4">
    <source>
        <dbReference type="EMBL" id="BBH24060.1"/>
    </source>
</evidence>
<proteinExistence type="predicted"/>
<dbReference type="InterPro" id="IPR047629">
    <property type="entry name" value="IS1182_transpos"/>
</dbReference>
<dbReference type="InterPro" id="IPR008490">
    <property type="entry name" value="Transposase_InsH_N"/>
</dbReference>
<dbReference type="Pfam" id="PF05598">
    <property type="entry name" value="DUF772"/>
    <property type="match status" value="1"/>
</dbReference>
<dbReference type="Pfam" id="PF13612">
    <property type="entry name" value="DDE_Tnp_1_3"/>
    <property type="match status" value="1"/>
</dbReference>
<reference evidence="4 5" key="1">
    <citation type="submission" date="2018-11" db="EMBL/GenBank/DDBJ databases">
        <title>Complete genome sequence of Paenibacillus baekrokdamisoli strain KCTC 33723.</title>
        <authorList>
            <person name="Kang S.W."/>
            <person name="Lee K.C."/>
            <person name="Kim K.K."/>
            <person name="Kim J.S."/>
            <person name="Kim D.S."/>
            <person name="Ko S.H."/>
            <person name="Yang S.H."/>
            <person name="Lee J.S."/>
        </authorList>
    </citation>
    <scope>NUCLEOTIDE SEQUENCE [LARGE SCALE GENOMIC DNA]</scope>
    <source>
        <strain evidence="4 5">KCTC 33723</strain>
    </source>
</reference>
<dbReference type="PANTHER" id="PTHR33408">
    <property type="entry name" value="TRANSPOSASE"/>
    <property type="match status" value="1"/>
</dbReference>
<dbReference type="AlphaFoldDB" id="A0A3G9IYS8"/>
<dbReference type="KEGG" id="pbk:Back11_54050"/>
<sequence length="486" mass="56097">MISNQQSLNLSPFMAIYDIVVPKDNMLRQMSNLVDFSFVQEELQNKYCLDNGRNAVPPIRMFKYLLLKSIFDLSDVDIVERSKYDMSFKYFLDMAPEDGVINPSSLTKFRKLRLKDINLLDLLIQKTVEIALEKEIIKSSAIIVDATHTKARFNQKSPQEILMEKSKLLRKAVYQIDEKMKEKFPAKTTTNELTDELDYCRKVIHIVEKEESIREYPKVKEKLNYLKEIVEDHREHLKSSNDPDARVGHKTADSSFFGYKTHIAMNEERIITAAVITTGEKSDGKQLQSLIEKSRETGMEIDTVIGDTAYSEKDNIQYANQNELQLVAKLNPNITQGIRKKEDEFEFNKDAAMYVCKAGHMAIRKARTGKKGMNENQKDTYMFDIEKCKICPMRNGCYKEGAKSKTYSVTIKSTEHKEQEVFQNSDDFKKKSKERYKIEAKNSELKHRHGYDVASSSGLIGMHMQGAMVIFSVNLKRIITLMKESK</sequence>
<evidence type="ECO:0000259" key="2">
    <source>
        <dbReference type="Pfam" id="PF13612"/>
    </source>
</evidence>
<dbReference type="OrthoDB" id="9789070at2"/>
<keyword evidence="5" id="KW-1185">Reference proteome</keyword>
<dbReference type="Proteomes" id="UP000275368">
    <property type="component" value="Chromosome"/>
</dbReference>
<organism evidence="4 5">
    <name type="scientific">Paenibacillus baekrokdamisoli</name>
    <dbReference type="NCBI Taxonomy" id="1712516"/>
    <lineage>
        <taxon>Bacteria</taxon>
        <taxon>Bacillati</taxon>
        <taxon>Bacillota</taxon>
        <taxon>Bacilli</taxon>
        <taxon>Bacillales</taxon>
        <taxon>Paenibacillaceae</taxon>
        <taxon>Paenibacillus</taxon>
    </lineage>
</organism>
<gene>
    <name evidence="4" type="ORF">Back11_54050</name>
</gene>